<dbReference type="EMBL" id="JAQNDL010000005">
    <property type="protein sequence ID" value="MDC0723714.1"/>
    <property type="molecule type" value="Genomic_DNA"/>
</dbReference>
<gene>
    <name evidence="7" type="ORF">POL25_42920</name>
</gene>
<dbReference type="RefSeq" id="WP_272092259.1">
    <property type="nucleotide sequence ID" value="NZ_JAQNDL010000005.1"/>
</dbReference>
<dbReference type="Gene3D" id="3.60.130.10">
    <property type="entry name" value="Clavaminate synthase-like"/>
    <property type="match status" value="1"/>
</dbReference>
<dbReference type="GO" id="GO:0051213">
    <property type="term" value="F:dioxygenase activity"/>
    <property type="evidence" value="ECO:0007669"/>
    <property type="project" value="UniProtKB-KW"/>
</dbReference>
<evidence type="ECO:0000256" key="1">
    <source>
        <dbReference type="ARBA" id="ARBA00005896"/>
    </source>
</evidence>
<keyword evidence="5" id="KW-0408">Iron</keyword>
<dbReference type="Pfam" id="PF02668">
    <property type="entry name" value="TauD"/>
    <property type="match status" value="1"/>
</dbReference>
<sequence length="289" mass="32994">MTTETLPTIEPISLALGAAVTRVDLSRDLSDEAFKVIERAFHQYSVLVFPGQDITITDQMRFARRFGELVVQDHVLPMTVEGHPECMALHNNAQKPPGLNSWHTDNSGWLRPPLGTMLYAKITPDLGGDTLFSNMYTAYEALSRPMQELLLGLSAVHDVKKAFGADFAALQNTLRRTGIDPDAHFARYQPVPHPLVRTHPGTGRRALYLSGPYVTHIDGLSRAESQAILEFLYRHIETQEFIHRHRWQRNDLLLWDNRCVQHLAVADYFPRERLMYRLNIAGERPFLDR</sequence>
<organism evidence="7 8">
    <name type="scientific">Nannocystis bainbridge</name>
    <dbReference type="NCBI Taxonomy" id="2995303"/>
    <lineage>
        <taxon>Bacteria</taxon>
        <taxon>Pseudomonadati</taxon>
        <taxon>Myxococcota</taxon>
        <taxon>Polyangia</taxon>
        <taxon>Nannocystales</taxon>
        <taxon>Nannocystaceae</taxon>
        <taxon>Nannocystis</taxon>
    </lineage>
</organism>
<evidence type="ECO:0000256" key="3">
    <source>
        <dbReference type="ARBA" id="ARBA00022964"/>
    </source>
</evidence>
<keyword evidence="2" id="KW-0479">Metal-binding</keyword>
<keyword evidence="8" id="KW-1185">Reference proteome</keyword>
<dbReference type="InterPro" id="IPR003819">
    <property type="entry name" value="TauD/TfdA-like"/>
</dbReference>
<dbReference type="InterPro" id="IPR051323">
    <property type="entry name" value="AtsK-like"/>
</dbReference>
<protein>
    <submittedName>
        <fullName evidence="7">TauD/TfdA family dioxygenase</fullName>
    </submittedName>
</protein>
<keyword evidence="4" id="KW-0560">Oxidoreductase</keyword>
<dbReference type="InterPro" id="IPR042098">
    <property type="entry name" value="TauD-like_sf"/>
</dbReference>
<comment type="similarity">
    <text evidence="1">Belongs to the TfdA dioxygenase family.</text>
</comment>
<evidence type="ECO:0000259" key="6">
    <source>
        <dbReference type="Pfam" id="PF02668"/>
    </source>
</evidence>
<keyword evidence="3 7" id="KW-0223">Dioxygenase</keyword>
<evidence type="ECO:0000313" key="8">
    <source>
        <dbReference type="Proteomes" id="UP001221686"/>
    </source>
</evidence>
<name>A0ABT5EEG1_9BACT</name>
<evidence type="ECO:0000256" key="2">
    <source>
        <dbReference type="ARBA" id="ARBA00022723"/>
    </source>
</evidence>
<dbReference type="SUPFAM" id="SSF51197">
    <property type="entry name" value="Clavaminate synthase-like"/>
    <property type="match status" value="1"/>
</dbReference>
<evidence type="ECO:0000256" key="5">
    <source>
        <dbReference type="ARBA" id="ARBA00023004"/>
    </source>
</evidence>
<dbReference type="Proteomes" id="UP001221686">
    <property type="component" value="Unassembled WGS sequence"/>
</dbReference>
<comment type="caution">
    <text evidence="7">The sequence shown here is derived from an EMBL/GenBank/DDBJ whole genome shotgun (WGS) entry which is preliminary data.</text>
</comment>
<proteinExistence type="inferred from homology"/>
<dbReference type="PANTHER" id="PTHR30468">
    <property type="entry name" value="ALPHA-KETOGLUTARATE-DEPENDENT SULFONATE DIOXYGENASE"/>
    <property type="match status" value="1"/>
</dbReference>
<evidence type="ECO:0000256" key="4">
    <source>
        <dbReference type="ARBA" id="ARBA00023002"/>
    </source>
</evidence>
<accession>A0ABT5EEG1</accession>
<reference evidence="7 8" key="1">
    <citation type="submission" date="2022-11" db="EMBL/GenBank/DDBJ databases">
        <title>Minimal conservation of predation-associated metabolite biosynthetic gene clusters underscores biosynthetic potential of Myxococcota including descriptions for ten novel species: Archangium lansinium sp. nov., Myxococcus landrumus sp. nov., Nannocystis bai.</title>
        <authorList>
            <person name="Ahearne A."/>
            <person name="Stevens C."/>
            <person name="Dowd S."/>
        </authorList>
    </citation>
    <scope>NUCLEOTIDE SEQUENCE [LARGE SCALE GENOMIC DNA]</scope>
    <source>
        <strain evidence="7 8">BB15-2</strain>
    </source>
</reference>
<dbReference type="PANTHER" id="PTHR30468:SF1">
    <property type="entry name" value="ALPHA-KETOGLUTARATE-DEPENDENT SULFONATE DIOXYGENASE"/>
    <property type="match status" value="1"/>
</dbReference>
<evidence type="ECO:0000313" key="7">
    <source>
        <dbReference type="EMBL" id="MDC0723714.1"/>
    </source>
</evidence>
<feature type="domain" description="TauD/TfdA-like" evidence="6">
    <location>
        <begin position="9"/>
        <end position="278"/>
    </location>
</feature>